<proteinExistence type="predicted"/>
<evidence type="ECO:0000313" key="2">
    <source>
        <dbReference type="Proteomes" id="UP000182114"/>
    </source>
</evidence>
<evidence type="ECO:0000313" key="1">
    <source>
        <dbReference type="EMBL" id="SDE43979.1"/>
    </source>
</evidence>
<name>A0A1G7CXG1_9FLAO</name>
<organism evidence="1 2">
    <name type="scientific">Cellulophaga baltica</name>
    <dbReference type="NCBI Taxonomy" id="76594"/>
    <lineage>
        <taxon>Bacteria</taxon>
        <taxon>Pseudomonadati</taxon>
        <taxon>Bacteroidota</taxon>
        <taxon>Flavobacteriia</taxon>
        <taxon>Flavobacteriales</taxon>
        <taxon>Flavobacteriaceae</taxon>
        <taxon>Cellulophaga</taxon>
    </lineage>
</organism>
<dbReference type="AlphaFoldDB" id="A0A1G7CXG1"/>
<dbReference type="Gene3D" id="3.40.30.10">
    <property type="entry name" value="Glutaredoxin"/>
    <property type="match status" value="1"/>
</dbReference>
<reference evidence="2" key="1">
    <citation type="submission" date="2016-10" db="EMBL/GenBank/DDBJ databases">
        <authorList>
            <person name="Varghese N."/>
            <person name="Submissions S."/>
        </authorList>
    </citation>
    <scope>NUCLEOTIDE SEQUENCE [LARGE SCALE GENOMIC DNA]</scope>
    <source>
        <strain evidence="2">DSM 24729</strain>
    </source>
</reference>
<keyword evidence="2" id="KW-1185">Reference proteome</keyword>
<dbReference type="Proteomes" id="UP000182114">
    <property type="component" value="Unassembled WGS sequence"/>
</dbReference>
<dbReference type="eggNOG" id="ENOG5030HX5">
    <property type="taxonomic scope" value="Bacteria"/>
</dbReference>
<sequence length="212" mass="24312">MKKAFVLIVLFVLPIVAYLFFASGIHNFGQLPIITENISDVSAVDSAVTFKDKITILGFLGNNVDFKKGNALNLNQKIYKDFHKFDDFQFVMMMPKGTETNVETLKKELSELVEIDKWKFVFGDPNQIQFIFSSLKTDLKLDENYSTPYVFIIDKDSALRGRNQDEEHETIYGFDATSVAELTNKMIDDVRILLAEYRRALKKNNKIEKSDG</sequence>
<dbReference type="EMBL" id="FNBD01000001">
    <property type="protein sequence ID" value="SDE43979.1"/>
    <property type="molecule type" value="Genomic_DNA"/>
</dbReference>
<gene>
    <name evidence="1" type="ORF">SAMN04487992_101201</name>
</gene>
<evidence type="ECO:0008006" key="3">
    <source>
        <dbReference type="Google" id="ProtNLM"/>
    </source>
</evidence>
<dbReference type="RefSeq" id="WP_074537120.1">
    <property type="nucleotide sequence ID" value="NZ_FNBD01000001.1"/>
</dbReference>
<accession>A0A1G7CXG1</accession>
<protein>
    <recommendedName>
        <fullName evidence="3">Protein SCO1/2</fullName>
    </recommendedName>
</protein>